<dbReference type="AlphaFoldDB" id="A0AAX3FV91"/>
<dbReference type="EMBL" id="LR134334">
    <property type="protein sequence ID" value="VEF74734.1"/>
    <property type="molecule type" value="Genomic_DNA"/>
</dbReference>
<dbReference type="Gene3D" id="3.40.50.720">
    <property type="entry name" value="NAD(P)-binding Rossmann-like Domain"/>
    <property type="match status" value="1"/>
</dbReference>
<dbReference type="GO" id="GO:0016779">
    <property type="term" value="F:nucleotidyltransferase activity"/>
    <property type="evidence" value="ECO:0007669"/>
    <property type="project" value="UniProtKB-KW"/>
</dbReference>
<dbReference type="InterPro" id="IPR000594">
    <property type="entry name" value="ThiF_NAD_FAD-bd"/>
</dbReference>
<dbReference type="GO" id="GO:0008641">
    <property type="term" value="F:ubiquitin-like modifier activating enzyme activity"/>
    <property type="evidence" value="ECO:0007669"/>
    <property type="project" value="InterPro"/>
</dbReference>
<accession>A0AAX3FV91</accession>
<gene>
    <name evidence="2" type="primary">thiF</name>
    <name evidence="2" type="ORF">NCTC7357_03043</name>
</gene>
<dbReference type="SUPFAM" id="SSF69572">
    <property type="entry name" value="Activating enzymes of the ubiquitin-like proteins"/>
    <property type="match status" value="1"/>
</dbReference>
<proteinExistence type="predicted"/>
<dbReference type="InterPro" id="IPR045886">
    <property type="entry name" value="ThiF/MoeB/HesA"/>
</dbReference>
<sequence length="366" mass="40239">MNLPQLQTTVVAVPIHAHRVAIHRGTRQGDASLILDDPDGWKYIALHLMNGQNDLAWIAQQLDTQGHPAQYDNLLALVEDLRAQNLLQDRSFFQPQHLRPDQTDRYSRNLNGFAALARDGRTPAELQTRLLEGHVLMLGCGGLGSCTATALTMAGCGTITLVDFDEIELGNLNRQLFTVQDIGLKKVDGLKARLSAINPDVRVNTVFERLTGTEAVTRLIDEFKPDIIVAAIDRPVIAADRWISDACFARGVPAVFNSVSAGMGMLWTKFPGQSGCFRCDEKWSQEHNPDHHATRQYREQHDLIPATSAFSHCAMTVGGMMSADIVRHLVGWPMSSAGKLVTIDFATLQTTIIDKPQHPACTVCSA</sequence>
<evidence type="ECO:0000313" key="2">
    <source>
        <dbReference type="EMBL" id="VEF74734.1"/>
    </source>
</evidence>
<dbReference type="Proteomes" id="UP000277437">
    <property type="component" value="Chromosome"/>
</dbReference>
<dbReference type="GO" id="GO:0061503">
    <property type="term" value="F:tRNA threonylcarbamoyladenosine dehydratase"/>
    <property type="evidence" value="ECO:0007669"/>
    <property type="project" value="TreeGrafter"/>
</dbReference>
<organism evidence="2 3">
    <name type="scientific">Pseudomonas chlororaphis</name>
    <dbReference type="NCBI Taxonomy" id="587753"/>
    <lineage>
        <taxon>Bacteria</taxon>
        <taxon>Pseudomonadati</taxon>
        <taxon>Pseudomonadota</taxon>
        <taxon>Gammaproteobacteria</taxon>
        <taxon>Pseudomonadales</taxon>
        <taxon>Pseudomonadaceae</taxon>
        <taxon>Pseudomonas</taxon>
    </lineage>
</organism>
<keyword evidence="2" id="KW-0808">Transferase</keyword>
<dbReference type="GO" id="GO:0061504">
    <property type="term" value="P:cyclic threonylcarbamoyladenosine biosynthetic process"/>
    <property type="evidence" value="ECO:0007669"/>
    <property type="project" value="TreeGrafter"/>
</dbReference>
<keyword evidence="2" id="KW-0548">Nucleotidyltransferase</keyword>
<protein>
    <submittedName>
        <fullName evidence="2">Molybdopterin biosynthesis protein MoeB</fullName>
        <ecNumber evidence="2">2.7.7.73</ecNumber>
    </submittedName>
</protein>
<dbReference type="EC" id="2.7.7.73" evidence="2"/>
<dbReference type="RefSeq" id="WP_124325617.1">
    <property type="nucleotide sequence ID" value="NZ_CP083442.1"/>
</dbReference>
<evidence type="ECO:0000259" key="1">
    <source>
        <dbReference type="Pfam" id="PF00899"/>
    </source>
</evidence>
<dbReference type="PANTHER" id="PTHR43267">
    <property type="entry name" value="TRNA THREONYLCARBAMOYLADENOSINE DEHYDRATASE"/>
    <property type="match status" value="1"/>
</dbReference>
<reference evidence="2 3" key="1">
    <citation type="submission" date="2018-12" db="EMBL/GenBank/DDBJ databases">
        <authorList>
            <consortium name="Pathogen Informatics"/>
        </authorList>
    </citation>
    <scope>NUCLEOTIDE SEQUENCE [LARGE SCALE GENOMIC DNA]</scope>
    <source>
        <strain evidence="2 3">NCTC7357</strain>
    </source>
</reference>
<name>A0AAX3FV91_9PSED</name>
<dbReference type="InterPro" id="IPR035985">
    <property type="entry name" value="Ubiquitin-activating_enz"/>
</dbReference>
<feature type="domain" description="THIF-type NAD/FAD binding fold" evidence="1">
    <location>
        <begin position="106"/>
        <end position="362"/>
    </location>
</feature>
<dbReference type="Pfam" id="PF00899">
    <property type="entry name" value="ThiF"/>
    <property type="match status" value="1"/>
</dbReference>
<dbReference type="PANTHER" id="PTHR43267:SF3">
    <property type="entry name" value="THIF PROTEIN"/>
    <property type="match status" value="1"/>
</dbReference>
<evidence type="ECO:0000313" key="3">
    <source>
        <dbReference type="Proteomes" id="UP000277437"/>
    </source>
</evidence>